<dbReference type="Proteomes" id="UP000051660">
    <property type="component" value="Unassembled WGS sequence"/>
</dbReference>
<feature type="compositionally biased region" description="Basic and acidic residues" evidence="1">
    <location>
        <begin position="63"/>
        <end position="89"/>
    </location>
</feature>
<dbReference type="AlphaFoldDB" id="A0A0R3MBN7"/>
<dbReference type="OrthoDB" id="8141582at2"/>
<dbReference type="EMBL" id="LLYB01000135">
    <property type="protein sequence ID" value="KRR15213.1"/>
    <property type="molecule type" value="Genomic_DNA"/>
</dbReference>
<sequence length="89" mass="9760">MAKIDLDSLGIEELAALRESATDKLFEKVATRRAELEAELEKLAQYSKPPAKKAESAPAPKAKKSEEAKERKQSEPKQSEPKEPVAKAA</sequence>
<evidence type="ECO:0000313" key="3">
    <source>
        <dbReference type="Proteomes" id="UP000051660"/>
    </source>
</evidence>
<evidence type="ECO:0000256" key="1">
    <source>
        <dbReference type="SAM" id="MobiDB-lite"/>
    </source>
</evidence>
<feature type="region of interest" description="Disordered" evidence="1">
    <location>
        <begin position="44"/>
        <end position="89"/>
    </location>
</feature>
<gene>
    <name evidence="2" type="ORF">CQ14_28230</name>
</gene>
<comment type="caution">
    <text evidence="2">The sequence shown here is derived from an EMBL/GenBank/DDBJ whole genome shotgun (WGS) entry which is preliminary data.</text>
</comment>
<proteinExistence type="predicted"/>
<reference evidence="2 3" key="1">
    <citation type="submission" date="2014-03" db="EMBL/GenBank/DDBJ databases">
        <title>Bradyrhizobium valentinum sp. nov., isolated from effective nodules of Lupinus mariae-josephae, a lupine endemic of basic-lime soils in Eastern Spain.</title>
        <authorList>
            <person name="Duran D."/>
            <person name="Rey L."/>
            <person name="Navarro A."/>
            <person name="Busquets A."/>
            <person name="Imperial J."/>
            <person name="Ruiz-Argueso T."/>
        </authorList>
    </citation>
    <scope>NUCLEOTIDE SEQUENCE [LARGE SCALE GENOMIC DNA]</scope>
    <source>
        <strain evidence="2 3">CCBAU 23086</strain>
    </source>
</reference>
<protein>
    <submittedName>
        <fullName evidence="2">Uncharacterized protein</fullName>
    </submittedName>
</protein>
<accession>A0A0R3MBN7</accession>
<name>A0A0R3MBN7_9BRAD</name>
<dbReference type="RefSeq" id="WP_057863470.1">
    <property type="nucleotide sequence ID" value="NZ_LLYB01000135.1"/>
</dbReference>
<evidence type="ECO:0000313" key="2">
    <source>
        <dbReference type="EMBL" id="KRR15213.1"/>
    </source>
</evidence>
<organism evidence="2 3">
    <name type="scientific">Bradyrhizobium lablabi</name>
    <dbReference type="NCBI Taxonomy" id="722472"/>
    <lineage>
        <taxon>Bacteria</taxon>
        <taxon>Pseudomonadati</taxon>
        <taxon>Pseudomonadota</taxon>
        <taxon>Alphaproteobacteria</taxon>
        <taxon>Hyphomicrobiales</taxon>
        <taxon>Nitrobacteraceae</taxon>
        <taxon>Bradyrhizobium</taxon>
    </lineage>
</organism>